<accession>A0A5B7EZ45</accession>
<evidence type="ECO:0000313" key="3">
    <source>
        <dbReference type="Proteomes" id="UP000324222"/>
    </source>
</evidence>
<dbReference type="EMBL" id="VSRR010004056">
    <property type="protein sequence ID" value="MPC38396.1"/>
    <property type="molecule type" value="Genomic_DNA"/>
</dbReference>
<dbReference type="Proteomes" id="UP000324222">
    <property type="component" value="Unassembled WGS sequence"/>
</dbReference>
<organism evidence="2 3">
    <name type="scientific">Portunus trituberculatus</name>
    <name type="common">Swimming crab</name>
    <name type="synonym">Neptunus trituberculatus</name>
    <dbReference type="NCBI Taxonomy" id="210409"/>
    <lineage>
        <taxon>Eukaryota</taxon>
        <taxon>Metazoa</taxon>
        <taxon>Ecdysozoa</taxon>
        <taxon>Arthropoda</taxon>
        <taxon>Crustacea</taxon>
        <taxon>Multicrustacea</taxon>
        <taxon>Malacostraca</taxon>
        <taxon>Eumalacostraca</taxon>
        <taxon>Eucarida</taxon>
        <taxon>Decapoda</taxon>
        <taxon>Pleocyemata</taxon>
        <taxon>Brachyura</taxon>
        <taxon>Eubrachyura</taxon>
        <taxon>Portunoidea</taxon>
        <taxon>Portunidae</taxon>
        <taxon>Portuninae</taxon>
        <taxon>Portunus</taxon>
    </lineage>
</organism>
<proteinExistence type="predicted"/>
<feature type="region of interest" description="Disordered" evidence="1">
    <location>
        <begin position="50"/>
        <end position="70"/>
    </location>
</feature>
<evidence type="ECO:0000256" key="1">
    <source>
        <dbReference type="SAM" id="MobiDB-lite"/>
    </source>
</evidence>
<sequence>MIELSADNDPLSPPATDSAARSPFLPPRRRCPRPNPVIWFPLWRLESASVSRGLPGDGSGGGKACAPKPS</sequence>
<comment type="caution">
    <text evidence="2">The sequence shown here is derived from an EMBL/GenBank/DDBJ whole genome shotgun (WGS) entry which is preliminary data.</text>
</comment>
<gene>
    <name evidence="2" type="ORF">E2C01_031902</name>
</gene>
<dbReference type="AlphaFoldDB" id="A0A5B7EZ45"/>
<feature type="region of interest" description="Disordered" evidence="1">
    <location>
        <begin position="1"/>
        <end position="35"/>
    </location>
</feature>
<evidence type="ECO:0000313" key="2">
    <source>
        <dbReference type="EMBL" id="MPC38396.1"/>
    </source>
</evidence>
<keyword evidence="3" id="KW-1185">Reference proteome</keyword>
<reference evidence="2 3" key="1">
    <citation type="submission" date="2019-05" db="EMBL/GenBank/DDBJ databases">
        <title>Another draft genome of Portunus trituberculatus and its Hox gene families provides insights of decapod evolution.</title>
        <authorList>
            <person name="Jeong J.-H."/>
            <person name="Song I."/>
            <person name="Kim S."/>
            <person name="Choi T."/>
            <person name="Kim D."/>
            <person name="Ryu S."/>
            <person name="Kim W."/>
        </authorList>
    </citation>
    <scope>NUCLEOTIDE SEQUENCE [LARGE SCALE GENOMIC DNA]</scope>
    <source>
        <tissue evidence="2">Muscle</tissue>
    </source>
</reference>
<protein>
    <submittedName>
        <fullName evidence="2">Uncharacterized protein</fullName>
    </submittedName>
</protein>
<name>A0A5B7EZ45_PORTR</name>